<reference evidence="10 11" key="1">
    <citation type="submission" date="2021-01" db="EMBL/GenBank/DDBJ databases">
        <title>Genome public.</title>
        <authorList>
            <person name="Liu C."/>
            <person name="Sun Q."/>
        </authorList>
    </citation>
    <scope>NUCLEOTIDE SEQUENCE [LARGE SCALE GENOMIC DNA]</scope>
    <source>
        <strain evidence="10 11">YIM B02515</strain>
    </source>
</reference>
<dbReference type="Gene3D" id="3.40.50.800">
    <property type="entry name" value="Anticodon-binding domain"/>
    <property type="match status" value="1"/>
</dbReference>
<keyword evidence="6 8" id="KW-0030">Aminoacyl-tRNA synthetase</keyword>
<evidence type="ECO:0000256" key="1">
    <source>
        <dbReference type="ARBA" id="ARBA00008226"/>
    </source>
</evidence>
<keyword evidence="11" id="KW-1185">Reference proteome</keyword>
<keyword evidence="3 8" id="KW-0547">Nucleotide-binding</keyword>
<accession>A0ABS1TBN4</accession>
<dbReference type="GO" id="GO:0004821">
    <property type="term" value="F:histidine-tRNA ligase activity"/>
    <property type="evidence" value="ECO:0007669"/>
    <property type="project" value="UniProtKB-EC"/>
</dbReference>
<dbReference type="InterPro" id="IPR045864">
    <property type="entry name" value="aa-tRNA-synth_II/BPL/LPL"/>
</dbReference>
<comment type="subcellular location">
    <subcellularLocation>
        <location evidence="8">Cytoplasm</location>
    </subcellularLocation>
</comment>
<comment type="catalytic activity">
    <reaction evidence="7 8">
        <text>tRNA(His) + L-histidine + ATP = L-histidyl-tRNA(His) + AMP + diphosphate + H(+)</text>
        <dbReference type="Rhea" id="RHEA:17313"/>
        <dbReference type="Rhea" id="RHEA-COMP:9665"/>
        <dbReference type="Rhea" id="RHEA-COMP:9689"/>
        <dbReference type="ChEBI" id="CHEBI:15378"/>
        <dbReference type="ChEBI" id="CHEBI:30616"/>
        <dbReference type="ChEBI" id="CHEBI:33019"/>
        <dbReference type="ChEBI" id="CHEBI:57595"/>
        <dbReference type="ChEBI" id="CHEBI:78442"/>
        <dbReference type="ChEBI" id="CHEBI:78527"/>
        <dbReference type="ChEBI" id="CHEBI:456215"/>
        <dbReference type="EC" id="6.1.1.21"/>
    </reaction>
</comment>
<keyword evidence="5 8" id="KW-0648">Protein biosynthesis</keyword>
<dbReference type="RefSeq" id="WP_202748311.1">
    <property type="nucleotide sequence ID" value="NZ_JAESWC010000002.1"/>
</dbReference>
<organism evidence="10 11">
    <name type="scientific">Clostridium rhizosphaerae</name>
    <dbReference type="NCBI Taxonomy" id="2803861"/>
    <lineage>
        <taxon>Bacteria</taxon>
        <taxon>Bacillati</taxon>
        <taxon>Bacillota</taxon>
        <taxon>Clostridia</taxon>
        <taxon>Eubacteriales</taxon>
        <taxon>Clostridiaceae</taxon>
        <taxon>Clostridium</taxon>
    </lineage>
</organism>
<dbReference type="InterPro" id="IPR041715">
    <property type="entry name" value="HisRS-like_core"/>
</dbReference>
<dbReference type="Proteomes" id="UP000632377">
    <property type="component" value="Unassembled WGS sequence"/>
</dbReference>
<dbReference type="HAMAP" id="MF_00127">
    <property type="entry name" value="His_tRNA_synth"/>
    <property type="match status" value="1"/>
</dbReference>
<dbReference type="CDD" id="cd00773">
    <property type="entry name" value="HisRS-like_core"/>
    <property type="match status" value="1"/>
</dbReference>
<dbReference type="Gene3D" id="3.30.930.10">
    <property type="entry name" value="Bira Bifunctional Protein, Domain 2"/>
    <property type="match status" value="1"/>
</dbReference>
<dbReference type="InterPro" id="IPR006195">
    <property type="entry name" value="aa-tRNA-synth_II"/>
</dbReference>
<dbReference type="Pfam" id="PF03129">
    <property type="entry name" value="HGTP_anticodon"/>
    <property type="match status" value="1"/>
</dbReference>
<keyword evidence="8 10" id="KW-0436">Ligase</keyword>
<dbReference type="NCBIfam" id="TIGR00442">
    <property type="entry name" value="hisS"/>
    <property type="match status" value="1"/>
</dbReference>
<evidence type="ECO:0000313" key="11">
    <source>
        <dbReference type="Proteomes" id="UP000632377"/>
    </source>
</evidence>
<feature type="domain" description="Aminoacyl-transfer RNA synthetases class-II family profile" evidence="9">
    <location>
        <begin position="1"/>
        <end position="315"/>
    </location>
</feature>
<dbReference type="SUPFAM" id="SSF55681">
    <property type="entry name" value="Class II aaRS and biotin synthetases"/>
    <property type="match status" value="1"/>
</dbReference>
<dbReference type="PROSITE" id="PS50862">
    <property type="entry name" value="AA_TRNA_LIGASE_II"/>
    <property type="match status" value="1"/>
</dbReference>
<evidence type="ECO:0000259" key="9">
    <source>
        <dbReference type="PROSITE" id="PS50862"/>
    </source>
</evidence>
<name>A0ABS1TBN4_9CLOT</name>
<dbReference type="NCBIfam" id="NF009085">
    <property type="entry name" value="PRK12420.1"/>
    <property type="match status" value="1"/>
</dbReference>
<dbReference type="PIRSF" id="PIRSF001549">
    <property type="entry name" value="His-tRNA_synth"/>
    <property type="match status" value="1"/>
</dbReference>
<sequence length="429" mass="48731">MSVELKNLKGTRDFLKNEQKLRNEIIRKLQQVFESYGYEPIETPIICRYDILASKYAGGDEILKEVYKFKDQGQRELGLRYDLTVPFARVVGMNSNMRMPFKRYELGKVFRNGPVKAGRSREFIQCDVDVVGVKSMMAEAELMIMANDIYKMLGLDIYISFSNRKLLSGIIKATDISERLEGTVILSLDKLEKLGEKGVKDELLNKGLTPEEISKLFSIIMMNEEKLLEELRNNPPNNLIKQGINELDELIYFMESAGIKDICRFSPCLARGLEIYTGTVFEIFLSDGSISSSLSGGGRYDKIIGAFLNNGNEYPAVGVTFGLDVIYSAIENKYTEMETPAAQVYIIPIGTEALSLNLLTRLKRKDIQADIEMDKRKLRKSIEYAGKQKIPFIVVIGEDEVKSGKVRVRNMKDGIETEMDINKLELFFK</sequence>
<evidence type="ECO:0000256" key="7">
    <source>
        <dbReference type="ARBA" id="ARBA00047639"/>
    </source>
</evidence>
<dbReference type="SUPFAM" id="SSF52954">
    <property type="entry name" value="Class II aaRS ABD-related"/>
    <property type="match status" value="1"/>
</dbReference>
<evidence type="ECO:0000256" key="2">
    <source>
        <dbReference type="ARBA" id="ARBA00022490"/>
    </source>
</evidence>
<dbReference type="Pfam" id="PF13393">
    <property type="entry name" value="tRNA-synt_His"/>
    <property type="match status" value="1"/>
</dbReference>
<evidence type="ECO:0000256" key="8">
    <source>
        <dbReference type="HAMAP-Rule" id="MF_00127"/>
    </source>
</evidence>
<comment type="caution">
    <text evidence="10">The sequence shown here is derived from an EMBL/GenBank/DDBJ whole genome shotgun (WGS) entry which is preliminary data.</text>
</comment>
<dbReference type="InterPro" id="IPR036621">
    <property type="entry name" value="Anticodon-bd_dom_sf"/>
</dbReference>
<protein>
    <recommendedName>
        <fullName evidence="8">Histidine--tRNA ligase</fullName>
        <ecNumber evidence="8">6.1.1.21</ecNumber>
    </recommendedName>
    <alternativeName>
        <fullName evidence="8">Histidyl-tRNA synthetase</fullName>
        <shortName evidence="8">HisRS</shortName>
    </alternativeName>
</protein>
<evidence type="ECO:0000256" key="5">
    <source>
        <dbReference type="ARBA" id="ARBA00022917"/>
    </source>
</evidence>
<dbReference type="PANTHER" id="PTHR11476">
    <property type="entry name" value="HISTIDYL-TRNA SYNTHETASE"/>
    <property type="match status" value="1"/>
</dbReference>
<dbReference type="InterPro" id="IPR004154">
    <property type="entry name" value="Anticodon-bd"/>
</dbReference>
<proteinExistence type="inferred from homology"/>
<gene>
    <name evidence="8" type="primary">hisS</name>
    <name evidence="10" type="ORF">JK636_08105</name>
</gene>
<dbReference type="EC" id="6.1.1.21" evidence="8"/>
<keyword evidence="4 8" id="KW-0067">ATP-binding</keyword>
<dbReference type="InterPro" id="IPR015807">
    <property type="entry name" value="His-tRNA-ligase"/>
</dbReference>
<dbReference type="PANTHER" id="PTHR11476:SF7">
    <property type="entry name" value="HISTIDINE--TRNA LIGASE"/>
    <property type="match status" value="1"/>
</dbReference>
<dbReference type="EMBL" id="JAESWC010000002">
    <property type="protein sequence ID" value="MBL4935719.1"/>
    <property type="molecule type" value="Genomic_DNA"/>
</dbReference>
<dbReference type="InterPro" id="IPR004516">
    <property type="entry name" value="HisRS/HisZ"/>
</dbReference>
<evidence type="ECO:0000256" key="4">
    <source>
        <dbReference type="ARBA" id="ARBA00022840"/>
    </source>
</evidence>
<evidence type="ECO:0000256" key="6">
    <source>
        <dbReference type="ARBA" id="ARBA00023146"/>
    </source>
</evidence>
<comment type="similarity">
    <text evidence="1 8">Belongs to the class-II aminoacyl-tRNA synthetase family.</text>
</comment>
<comment type="subunit">
    <text evidence="8">Homodimer.</text>
</comment>
<evidence type="ECO:0000256" key="3">
    <source>
        <dbReference type="ARBA" id="ARBA00022741"/>
    </source>
</evidence>
<evidence type="ECO:0000313" key="10">
    <source>
        <dbReference type="EMBL" id="MBL4935719.1"/>
    </source>
</evidence>
<keyword evidence="2 8" id="KW-0963">Cytoplasm</keyword>